<dbReference type="AlphaFoldDB" id="A0AAW2QY02"/>
<evidence type="ECO:0000256" key="1">
    <source>
        <dbReference type="ARBA" id="ARBA00022614"/>
    </source>
</evidence>
<dbReference type="Gene3D" id="3.80.10.10">
    <property type="entry name" value="Ribonuclease Inhibitor"/>
    <property type="match status" value="1"/>
</dbReference>
<reference evidence="4" key="2">
    <citation type="journal article" date="2024" name="Plant">
        <title>Genomic evolution and insights into agronomic trait innovations of Sesamum species.</title>
        <authorList>
            <person name="Miao H."/>
            <person name="Wang L."/>
            <person name="Qu L."/>
            <person name="Liu H."/>
            <person name="Sun Y."/>
            <person name="Le M."/>
            <person name="Wang Q."/>
            <person name="Wei S."/>
            <person name="Zheng Y."/>
            <person name="Lin W."/>
            <person name="Duan Y."/>
            <person name="Cao H."/>
            <person name="Xiong S."/>
            <person name="Wang X."/>
            <person name="Wei L."/>
            <person name="Li C."/>
            <person name="Ma Q."/>
            <person name="Ju M."/>
            <person name="Zhao R."/>
            <person name="Li G."/>
            <person name="Mu C."/>
            <person name="Tian Q."/>
            <person name="Mei H."/>
            <person name="Zhang T."/>
            <person name="Gao T."/>
            <person name="Zhang H."/>
        </authorList>
    </citation>
    <scope>NUCLEOTIDE SEQUENCE</scope>
    <source>
        <strain evidence="4">KEN8</strain>
    </source>
</reference>
<evidence type="ECO:0000313" key="4">
    <source>
        <dbReference type="EMBL" id="KAL0372825.1"/>
    </source>
</evidence>
<dbReference type="EMBL" id="JACGWM010000005">
    <property type="protein sequence ID" value="KAL0372825.1"/>
    <property type="molecule type" value="Genomic_DNA"/>
</dbReference>
<dbReference type="Pfam" id="PF08263">
    <property type="entry name" value="LRRNT_2"/>
    <property type="match status" value="1"/>
</dbReference>
<dbReference type="PANTHER" id="PTHR48007">
    <property type="entry name" value="LEUCINE-RICH REPEAT RECEPTOR-LIKE PROTEIN KINASE PXC1"/>
    <property type="match status" value="1"/>
</dbReference>
<dbReference type="InterPro" id="IPR013210">
    <property type="entry name" value="LRR_N_plant-typ"/>
</dbReference>
<keyword evidence="4" id="KW-0418">Kinase</keyword>
<organism evidence="4">
    <name type="scientific">Sesamum calycinum</name>
    <dbReference type="NCBI Taxonomy" id="2727403"/>
    <lineage>
        <taxon>Eukaryota</taxon>
        <taxon>Viridiplantae</taxon>
        <taxon>Streptophyta</taxon>
        <taxon>Embryophyta</taxon>
        <taxon>Tracheophyta</taxon>
        <taxon>Spermatophyta</taxon>
        <taxon>Magnoliopsida</taxon>
        <taxon>eudicotyledons</taxon>
        <taxon>Gunneridae</taxon>
        <taxon>Pentapetalae</taxon>
        <taxon>asterids</taxon>
        <taxon>lamiids</taxon>
        <taxon>Lamiales</taxon>
        <taxon>Pedaliaceae</taxon>
        <taxon>Sesamum</taxon>
    </lineage>
</organism>
<evidence type="ECO:0000256" key="2">
    <source>
        <dbReference type="ARBA" id="ARBA00022737"/>
    </source>
</evidence>
<reference evidence="4" key="1">
    <citation type="submission" date="2020-06" db="EMBL/GenBank/DDBJ databases">
        <authorList>
            <person name="Li T."/>
            <person name="Hu X."/>
            <person name="Zhang T."/>
            <person name="Song X."/>
            <person name="Zhang H."/>
            <person name="Dai N."/>
            <person name="Sheng W."/>
            <person name="Hou X."/>
            <person name="Wei L."/>
        </authorList>
    </citation>
    <scope>NUCLEOTIDE SEQUENCE</scope>
    <source>
        <strain evidence="4">KEN8</strain>
        <tissue evidence="4">Leaf</tissue>
    </source>
</reference>
<keyword evidence="4" id="KW-0808">Transferase</keyword>
<keyword evidence="4" id="KW-0675">Receptor</keyword>
<dbReference type="InterPro" id="IPR046959">
    <property type="entry name" value="PRK1-6/SRF4-like"/>
</dbReference>
<protein>
    <submittedName>
        <fullName evidence="4">Inactive leucine-rich repeat receptor-like serine/threonine-protein kinase</fullName>
    </submittedName>
</protein>
<name>A0AAW2QY02_9LAMI</name>
<sequence>MLLHTDLSSHPSPLTMVSDLGVLVVRFAVLKLKAKSHLPFGSSTFSRFSRKWSVLSSSMGGGGTLLSRYNSSPSFLFFLLSSVFLLLSGLPQARSQDSEALLALKASIDPKGSLQWGGGSDFCQWQGVKECLNGRVTKLVVERFNLSGTLDGKSLNQLDQLRVLSFKETHSLGKFQSSLA</sequence>
<dbReference type="PANTHER" id="PTHR48007:SF39">
    <property type="entry name" value="PROTEIN KINASE DOMAIN-CONTAINING PROTEIN"/>
    <property type="match status" value="1"/>
</dbReference>
<keyword evidence="2" id="KW-0677">Repeat</keyword>
<gene>
    <name evidence="4" type="ORF">Scaly_0964100</name>
</gene>
<evidence type="ECO:0000259" key="3">
    <source>
        <dbReference type="Pfam" id="PF08263"/>
    </source>
</evidence>
<keyword evidence="1" id="KW-0433">Leucine-rich repeat</keyword>
<dbReference type="GO" id="GO:0016301">
    <property type="term" value="F:kinase activity"/>
    <property type="evidence" value="ECO:0007669"/>
    <property type="project" value="UniProtKB-KW"/>
</dbReference>
<comment type="caution">
    <text evidence="4">The sequence shown here is derived from an EMBL/GenBank/DDBJ whole genome shotgun (WGS) entry which is preliminary data.</text>
</comment>
<feature type="domain" description="Leucine-rich repeat-containing N-terminal plant-type" evidence="3">
    <location>
        <begin position="95"/>
        <end position="128"/>
    </location>
</feature>
<dbReference type="InterPro" id="IPR032675">
    <property type="entry name" value="LRR_dom_sf"/>
</dbReference>
<proteinExistence type="predicted"/>
<accession>A0AAW2QY02</accession>